<protein>
    <submittedName>
        <fullName evidence="1">Uncharacterized protein</fullName>
    </submittedName>
</protein>
<evidence type="ECO:0000313" key="2">
    <source>
        <dbReference type="Proteomes" id="UP000585474"/>
    </source>
</evidence>
<dbReference type="Proteomes" id="UP000585474">
    <property type="component" value="Unassembled WGS sequence"/>
</dbReference>
<proteinExistence type="predicted"/>
<sequence length="114" mass="12726">MVALASSVEITWRGSMDSFYLGQEGSEISNLWGGHGRPALRWRRVCPGRWRFYPISSLNFVRSERNLVDPLTKPLSKKVVSQTSRGMGLMSMLDVNSGGNPTLVVTQPMLMEIP</sequence>
<dbReference type="OrthoDB" id="1001974at2759"/>
<comment type="caution">
    <text evidence="1">The sequence shown here is derived from an EMBL/GenBank/DDBJ whole genome shotgun (WGS) entry which is preliminary data.</text>
</comment>
<keyword evidence="2" id="KW-1185">Reference proteome</keyword>
<reference evidence="1 2" key="1">
    <citation type="submission" date="2019-07" db="EMBL/GenBank/DDBJ databases">
        <title>De Novo Assembly of kiwifruit Actinidia rufa.</title>
        <authorList>
            <person name="Sugita-Konishi S."/>
            <person name="Sato K."/>
            <person name="Mori E."/>
            <person name="Abe Y."/>
            <person name="Kisaki G."/>
            <person name="Hamano K."/>
            <person name="Suezawa K."/>
            <person name="Otani M."/>
            <person name="Fukuda T."/>
            <person name="Manabe T."/>
            <person name="Gomi K."/>
            <person name="Tabuchi M."/>
            <person name="Akimitsu K."/>
            <person name="Kataoka I."/>
        </authorList>
    </citation>
    <scope>NUCLEOTIDE SEQUENCE [LARGE SCALE GENOMIC DNA]</scope>
    <source>
        <strain evidence="2">cv. Fuchu</strain>
    </source>
</reference>
<name>A0A7J0ETB8_9ERIC</name>
<dbReference type="EMBL" id="BJWL01000006">
    <property type="protein sequence ID" value="GFY89239.1"/>
    <property type="molecule type" value="Genomic_DNA"/>
</dbReference>
<organism evidence="1 2">
    <name type="scientific">Actinidia rufa</name>
    <dbReference type="NCBI Taxonomy" id="165716"/>
    <lineage>
        <taxon>Eukaryota</taxon>
        <taxon>Viridiplantae</taxon>
        <taxon>Streptophyta</taxon>
        <taxon>Embryophyta</taxon>
        <taxon>Tracheophyta</taxon>
        <taxon>Spermatophyta</taxon>
        <taxon>Magnoliopsida</taxon>
        <taxon>eudicotyledons</taxon>
        <taxon>Gunneridae</taxon>
        <taxon>Pentapetalae</taxon>
        <taxon>asterids</taxon>
        <taxon>Ericales</taxon>
        <taxon>Actinidiaceae</taxon>
        <taxon>Actinidia</taxon>
    </lineage>
</organism>
<gene>
    <name evidence="1" type="ORF">Acr_06g0011790</name>
</gene>
<evidence type="ECO:0000313" key="1">
    <source>
        <dbReference type="EMBL" id="GFY89239.1"/>
    </source>
</evidence>
<dbReference type="AlphaFoldDB" id="A0A7J0ETB8"/>
<accession>A0A7J0ETB8</accession>